<reference evidence="2 3" key="1">
    <citation type="submission" date="2018-10" db="EMBL/GenBank/DDBJ databases">
        <title>Kocuria tytouropygialis sp. nov., isolated from the uropygial gland of an American barn owl (Tyto furcata).</title>
        <authorList>
            <person name="Braun M.S."/>
            <person name="Wang E."/>
            <person name="Zimmermann S."/>
            <person name="Wagner H."/>
            <person name="Wink M."/>
        </authorList>
    </citation>
    <scope>NUCLEOTIDE SEQUENCE [LARGE SCALE GENOMIC DNA]</scope>
    <source>
        <strain evidence="2 3">442</strain>
    </source>
</reference>
<feature type="region of interest" description="Disordered" evidence="1">
    <location>
        <begin position="256"/>
        <end position="282"/>
    </location>
</feature>
<evidence type="ECO:0008006" key="4">
    <source>
        <dbReference type="Google" id="ProtNLM"/>
    </source>
</evidence>
<name>A0A495A1Y2_9MICC</name>
<dbReference type="Proteomes" id="UP000249516">
    <property type="component" value="Unassembled WGS sequence"/>
</dbReference>
<dbReference type="Pfam" id="PF08843">
    <property type="entry name" value="AbiEii"/>
    <property type="match status" value="1"/>
</dbReference>
<dbReference type="InterPro" id="IPR014942">
    <property type="entry name" value="AbiEii"/>
</dbReference>
<evidence type="ECO:0000313" key="2">
    <source>
        <dbReference type="EMBL" id="RKQ33385.1"/>
    </source>
</evidence>
<gene>
    <name evidence="2" type="ORF">C1C97_011710</name>
</gene>
<proteinExistence type="predicted"/>
<accession>A0A495A1Y2</accession>
<sequence>MSRPWSTSNAWWRSGTTSSCRRESVSCGRTDFRLSLPGPSMSELTDWQRRITRVALDTIGEDGFVLAGSGAIREHGVTDRPTEDVDLFTTSMDSAAFDQAVERVALAWTDNGLDVSLVRQSPLYAQFSLTTADGYHVDVDMGVDWRGYEPARLEVGPVLSVRDAIAAKVGAVYSRAEARDFLDLDAIRASGKFTDKELLYIAAERDPGFDRQIFAEQLRRVGLLTPDDVAAYGTNPSGWQAVQQRCRQWAQAIATPAQEQTDLRQQKIAQVEPDAPWNRSPQ</sequence>
<dbReference type="AlphaFoldDB" id="A0A495A1Y2"/>
<keyword evidence="3" id="KW-1185">Reference proteome</keyword>
<protein>
    <recommendedName>
        <fullName evidence="4">Nucleotidyl transferase AbiEii/AbiGii toxin family protein</fullName>
    </recommendedName>
</protein>
<evidence type="ECO:0000256" key="1">
    <source>
        <dbReference type="SAM" id="MobiDB-lite"/>
    </source>
</evidence>
<organism evidence="2 3">
    <name type="scientific">Kocuria tytonis</name>
    <dbReference type="NCBI Taxonomy" id="2054280"/>
    <lineage>
        <taxon>Bacteria</taxon>
        <taxon>Bacillati</taxon>
        <taxon>Actinomycetota</taxon>
        <taxon>Actinomycetes</taxon>
        <taxon>Micrococcales</taxon>
        <taxon>Micrococcaceae</taxon>
        <taxon>Kocuria</taxon>
    </lineage>
</organism>
<dbReference type="EMBL" id="PNJG02000005">
    <property type="protein sequence ID" value="RKQ33385.1"/>
    <property type="molecule type" value="Genomic_DNA"/>
</dbReference>
<comment type="caution">
    <text evidence="2">The sequence shown here is derived from an EMBL/GenBank/DDBJ whole genome shotgun (WGS) entry which is preliminary data.</text>
</comment>
<evidence type="ECO:0000313" key="3">
    <source>
        <dbReference type="Proteomes" id="UP000249516"/>
    </source>
</evidence>